<dbReference type="EMBL" id="AUBJ02000001">
    <property type="protein sequence ID" value="MCP2330501.1"/>
    <property type="molecule type" value="Genomic_DNA"/>
</dbReference>
<reference evidence="2 3" key="1">
    <citation type="submission" date="2022-06" db="EMBL/GenBank/DDBJ databases">
        <title>Genomic Encyclopedia of Type Strains, Phase I: the one thousand microbial genomes (KMG-I) project.</title>
        <authorList>
            <person name="Kyrpides N."/>
        </authorList>
    </citation>
    <scope>NUCLEOTIDE SEQUENCE [LARGE SCALE GENOMIC DNA]</scope>
    <source>
        <strain evidence="2 3">DSM 43889</strain>
    </source>
</reference>
<evidence type="ECO:0000313" key="3">
    <source>
        <dbReference type="Proteomes" id="UP000791080"/>
    </source>
</evidence>
<dbReference type="Proteomes" id="UP000791080">
    <property type="component" value="Unassembled WGS sequence"/>
</dbReference>
<accession>A0ABT1JDC4</accession>
<protein>
    <submittedName>
        <fullName evidence="2">Uncharacterized protein</fullName>
    </submittedName>
</protein>
<organism evidence="2 3">
    <name type="scientific">Actinoalloteichus caeruleus DSM 43889</name>
    <dbReference type="NCBI Taxonomy" id="1120930"/>
    <lineage>
        <taxon>Bacteria</taxon>
        <taxon>Bacillati</taxon>
        <taxon>Actinomycetota</taxon>
        <taxon>Actinomycetes</taxon>
        <taxon>Pseudonocardiales</taxon>
        <taxon>Pseudonocardiaceae</taxon>
        <taxon>Actinoalloteichus</taxon>
        <taxon>Actinoalloteichus cyanogriseus</taxon>
    </lineage>
</organism>
<feature type="region of interest" description="Disordered" evidence="1">
    <location>
        <begin position="23"/>
        <end position="53"/>
    </location>
</feature>
<gene>
    <name evidence="2" type="ORF">G443_000771</name>
</gene>
<proteinExistence type="predicted"/>
<evidence type="ECO:0000256" key="1">
    <source>
        <dbReference type="SAM" id="MobiDB-lite"/>
    </source>
</evidence>
<evidence type="ECO:0000313" key="2">
    <source>
        <dbReference type="EMBL" id="MCP2330501.1"/>
    </source>
</evidence>
<name>A0ABT1JDC4_ACTCY</name>
<dbReference type="RefSeq" id="WP_026418011.1">
    <property type="nucleotide sequence ID" value="NZ_AUBJ02000001.1"/>
</dbReference>
<comment type="caution">
    <text evidence="2">The sequence shown here is derived from an EMBL/GenBank/DDBJ whole genome shotgun (WGS) entry which is preliminary data.</text>
</comment>
<sequence length="201" mass="20909">MATAVAVVLVAVTIGALVWGGRGAREPAAAPSPGPVPSASEPSAEAGGGCPSRPEPTDEFLVAVCAEENRQGRGRALAAAAEDTGFSIGLDGAVPTEGYMVSFGDAPVVELPGWVLGRTGELRRRVEDYLLENRSFFAERTDAYLGGWVNPETGRLVIEVSERHLDRDAAVAAGAERDQIAIYDLAEGADILVDPAPTPGR</sequence>
<keyword evidence="3" id="KW-1185">Reference proteome</keyword>